<dbReference type="InterPro" id="IPR020945">
    <property type="entry name" value="DMSO/NO3_reduct_chaperone"/>
</dbReference>
<evidence type="ECO:0000313" key="2">
    <source>
        <dbReference type="EMBL" id="MCU9595250.1"/>
    </source>
</evidence>
<comment type="caution">
    <text evidence="2">The sequence shown here is derived from an EMBL/GenBank/DDBJ whole genome shotgun (WGS) entry which is preliminary data.</text>
</comment>
<evidence type="ECO:0000256" key="1">
    <source>
        <dbReference type="ARBA" id="ARBA00023063"/>
    </source>
</evidence>
<name>A0ABT2WI65_9BACI</name>
<dbReference type="NCBIfam" id="TIGR00684">
    <property type="entry name" value="narJ"/>
    <property type="match status" value="1"/>
</dbReference>
<gene>
    <name evidence="2" type="primary">narJ</name>
    <name evidence="2" type="ORF">OEV82_12450</name>
</gene>
<keyword evidence="1" id="KW-0534">Nitrate assimilation</keyword>
<dbReference type="InterPro" id="IPR003765">
    <property type="entry name" value="NO3_reductase_chaperone_NarJ"/>
</dbReference>
<dbReference type="InterPro" id="IPR036411">
    <property type="entry name" value="TorD-like_sf"/>
</dbReference>
<dbReference type="PANTHER" id="PTHR43680:SF2">
    <property type="entry name" value="NITRATE REDUCTASE MOLYBDENUM COFACTOR ASSEMBLY CHAPERONE NARJ"/>
    <property type="match status" value="1"/>
</dbReference>
<keyword evidence="3" id="KW-1185">Reference proteome</keyword>
<proteinExistence type="predicted"/>
<reference evidence="2 3" key="1">
    <citation type="submission" date="2022-10" db="EMBL/GenBank/DDBJ databases">
        <title>Description of Fervidibacillus gen. nov. in the family Fervidibacillaceae fam. nov. with two species, Fervidibacillus albus sp. nov., and Fervidibacillus halotolerans sp. nov., isolated from tidal flat sediments.</title>
        <authorList>
            <person name="Kwon K.K."/>
            <person name="Yang S.-H."/>
        </authorList>
    </citation>
    <scope>NUCLEOTIDE SEQUENCE [LARGE SCALE GENOMIC DNA]</scope>
    <source>
        <strain evidence="2 3">DSM 23332</strain>
    </source>
</reference>
<evidence type="ECO:0000313" key="3">
    <source>
        <dbReference type="Proteomes" id="UP001208656"/>
    </source>
</evidence>
<dbReference type="EMBL" id="JAOUSE010000044">
    <property type="protein sequence ID" value="MCU9595250.1"/>
    <property type="molecule type" value="Genomic_DNA"/>
</dbReference>
<accession>A0ABT2WI65</accession>
<sequence>MNKKQKAILVMASRCLDYPTVELLNMKPDFQEIIENVFEGDNEIKEAFLPLFRFTIREIQELYVETFDLKSKINLYLTAHELGDSNRRGAALVKLQKMINQAGFERNTDELVDYIPMLLEFLTVAPKHVELERLKRRLSVVLTYILENLNKNNPYAGIFKMLMKYVFTTPTAEEVKQLELGREEADLEELPYPIMYK</sequence>
<dbReference type="RefSeq" id="WP_173662155.1">
    <property type="nucleotide sequence ID" value="NZ_JAOUSE010000044.1"/>
</dbReference>
<dbReference type="PANTHER" id="PTHR43680">
    <property type="entry name" value="NITRATE REDUCTASE MOLYBDENUM COFACTOR ASSEMBLY CHAPERONE"/>
    <property type="match status" value="1"/>
</dbReference>
<dbReference type="Proteomes" id="UP001208656">
    <property type="component" value="Unassembled WGS sequence"/>
</dbReference>
<protein>
    <submittedName>
        <fullName evidence="2">Nitrate reductase molybdenum cofactor assembly chaperone</fullName>
    </submittedName>
</protein>
<dbReference type="SUPFAM" id="SSF89155">
    <property type="entry name" value="TorD-like"/>
    <property type="match status" value="1"/>
</dbReference>
<dbReference type="Pfam" id="PF02613">
    <property type="entry name" value="Nitrate_red_del"/>
    <property type="match status" value="1"/>
</dbReference>
<organism evidence="2 3">
    <name type="scientific">Pallidibacillus thermolactis</name>
    <dbReference type="NCBI Taxonomy" id="251051"/>
    <lineage>
        <taxon>Bacteria</taxon>
        <taxon>Bacillati</taxon>
        <taxon>Bacillota</taxon>
        <taxon>Bacilli</taxon>
        <taxon>Bacillales</taxon>
        <taxon>Bacillaceae</taxon>
        <taxon>Pallidibacillus</taxon>
    </lineage>
</organism>